<evidence type="ECO:0000256" key="2">
    <source>
        <dbReference type="ARBA" id="ARBA00022723"/>
    </source>
</evidence>
<feature type="signal peptide" evidence="5">
    <location>
        <begin position="1"/>
        <end position="39"/>
    </location>
</feature>
<dbReference type="GO" id="GO:0020037">
    <property type="term" value="F:heme binding"/>
    <property type="evidence" value="ECO:0007669"/>
    <property type="project" value="InterPro"/>
</dbReference>
<reference evidence="8" key="2">
    <citation type="submission" date="2016-04" db="EMBL/GenBank/DDBJ databases">
        <title>First Complete Genome Sequence of a Subdivision 6 Acidobacterium.</title>
        <authorList>
            <person name="Huang S."/>
            <person name="Vieira S."/>
            <person name="Bunk B."/>
            <person name="Riedel T."/>
            <person name="Sproeer C."/>
            <person name="Overmann J."/>
        </authorList>
    </citation>
    <scope>NUCLEOTIDE SEQUENCE [LARGE SCALE GENOMIC DNA]</scope>
    <source>
        <strain evidence="8">DSM 100886 HEG_-6_39</strain>
    </source>
</reference>
<dbReference type="Proteomes" id="UP000076079">
    <property type="component" value="Chromosome"/>
</dbReference>
<dbReference type="EMBL" id="CP015136">
    <property type="protein sequence ID" value="AMY07062.1"/>
    <property type="molecule type" value="Genomic_DNA"/>
</dbReference>
<dbReference type="InterPro" id="IPR036909">
    <property type="entry name" value="Cyt_c-like_dom_sf"/>
</dbReference>
<keyword evidence="1 4" id="KW-0349">Heme</keyword>
<keyword evidence="8" id="KW-1185">Reference proteome</keyword>
<feature type="chain" id="PRO_5007511194" evidence="5">
    <location>
        <begin position="40"/>
        <end position="474"/>
    </location>
</feature>
<dbReference type="KEGG" id="abac:LuPra_00226"/>
<dbReference type="PANTHER" id="PTHR30600">
    <property type="entry name" value="CYTOCHROME C PEROXIDASE-RELATED"/>
    <property type="match status" value="1"/>
</dbReference>
<dbReference type="GO" id="GO:0046872">
    <property type="term" value="F:metal ion binding"/>
    <property type="evidence" value="ECO:0007669"/>
    <property type="project" value="UniProtKB-KW"/>
</dbReference>
<dbReference type="InterPro" id="IPR051395">
    <property type="entry name" value="Cytochrome_c_Peroxidase/MauG"/>
</dbReference>
<dbReference type="PROSITE" id="PS51007">
    <property type="entry name" value="CYTC"/>
    <property type="match status" value="1"/>
</dbReference>
<dbReference type="OrthoDB" id="9805202at2"/>
<sequence precursor="true">MTATHVSRAGGLQRGLTRLLFASAAGLAAAIGLTSHTLADSTPIVEQTFDNGDGAHRTVSAAGAIDRDNPFFEDLGTNGRRCVTCHQSAEGWTITPGGVQARFDATSGLDPIFRTVDGSNCAAEETSTIEQRRVAYSQLLEKGVIRIDLDVPAQAEFLIESVDDPHDCGAPLTGASMFRRPLPTSNLGFLSTVMWDGRHTIAGHAIRDGLLAQASEATVRHAEGVPPSPSQVRAIVDFELGLFTAQLRDKQAGPLGERNARGGPRPLSHEPFCVGINDPLGMLPAMPDACGVVTGFDPKVFTLFSGWSEAPSPERQAIARGEAIFNTRQFAITNVPGLNGKASDPLQAPLTAGTCTVCHDTPNAGNHSVSMPLDIGITAASRRAPDVPLYTLRHLQTGETVQTTDPGRAMVTGRWDDISKFKGPILRALASRAPYFHDGSASSLEDVIAFYDTRFLIGFTASEKADLLAFLRAL</sequence>
<evidence type="ECO:0000256" key="1">
    <source>
        <dbReference type="ARBA" id="ARBA00022617"/>
    </source>
</evidence>
<evidence type="ECO:0000256" key="4">
    <source>
        <dbReference type="PROSITE-ProRule" id="PRU00433"/>
    </source>
</evidence>
<gene>
    <name evidence="7" type="ORF">LuPra_00226</name>
</gene>
<protein>
    <submittedName>
        <fullName evidence="7">Di-heme enzyme, family</fullName>
    </submittedName>
</protein>
<evidence type="ECO:0000256" key="3">
    <source>
        <dbReference type="ARBA" id="ARBA00023004"/>
    </source>
</evidence>
<feature type="domain" description="Cytochrome c" evidence="6">
    <location>
        <begin position="316"/>
        <end position="474"/>
    </location>
</feature>
<evidence type="ECO:0000259" key="6">
    <source>
        <dbReference type="PROSITE" id="PS51007"/>
    </source>
</evidence>
<name>A0A143PER4_LUTPR</name>
<keyword evidence="2 4" id="KW-0479">Metal-binding</keyword>
<accession>A0A143PER4</accession>
<dbReference type="AlphaFoldDB" id="A0A143PER4"/>
<keyword evidence="3 4" id="KW-0408">Iron</keyword>
<dbReference type="SUPFAM" id="SSF46626">
    <property type="entry name" value="Cytochrome c"/>
    <property type="match status" value="1"/>
</dbReference>
<proteinExistence type="predicted"/>
<dbReference type="Gene3D" id="1.10.760.10">
    <property type="entry name" value="Cytochrome c-like domain"/>
    <property type="match status" value="1"/>
</dbReference>
<dbReference type="STRING" id="1855912.LuPra_00226"/>
<organism evidence="7 8">
    <name type="scientific">Luteitalea pratensis</name>
    <dbReference type="NCBI Taxonomy" id="1855912"/>
    <lineage>
        <taxon>Bacteria</taxon>
        <taxon>Pseudomonadati</taxon>
        <taxon>Acidobacteriota</taxon>
        <taxon>Vicinamibacteria</taxon>
        <taxon>Vicinamibacterales</taxon>
        <taxon>Vicinamibacteraceae</taxon>
        <taxon>Luteitalea</taxon>
    </lineage>
</organism>
<evidence type="ECO:0000256" key="5">
    <source>
        <dbReference type="SAM" id="SignalP"/>
    </source>
</evidence>
<dbReference type="RefSeq" id="WP_157898601.1">
    <property type="nucleotide sequence ID" value="NZ_CP015136.1"/>
</dbReference>
<evidence type="ECO:0000313" key="8">
    <source>
        <dbReference type="Proteomes" id="UP000076079"/>
    </source>
</evidence>
<reference evidence="7 8" key="1">
    <citation type="journal article" date="2016" name="Genome Announc.">
        <title>First Complete Genome Sequence of a Subdivision 6 Acidobacterium Strain.</title>
        <authorList>
            <person name="Huang S."/>
            <person name="Vieira S."/>
            <person name="Bunk B."/>
            <person name="Riedel T."/>
            <person name="Sproer C."/>
            <person name="Overmann J."/>
        </authorList>
    </citation>
    <scope>NUCLEOTIDE SEQUENCE [LARGE SCALE GENOMIC DNA]</scope>
    <source>
        <strain evidence="8">DSM 100886 HEG_-6_39</strain>
    </source>
</reference>
<keyword evidence="5" id="KW-0732">Signal</keyword>
<dbReference type="InterPro" id="IPR009056">
    <property type="entry name" value="Cyt_c-like_dom"/>
</dbReference>
<evidence type="ECO:0000313" key="7">
    <source>
        <dbReference type="EMBL" id="AMY07062.1"/>
    </source>
</evidence>
<dbReference type="GO" id="GO:0004130">
    <property type="term" value="F:cytochrome-c peroxidase activity"/>
    <property type="evidence" value="ECO:0007669"/>
    <property type="project" value="TreeGrafter"/>
</dbReference>
<dbReference type="GO" id="GO:0009055">
    <property type="term" value="F:electron transfer activity"/>
    <property type="evidence" value="ECO:0007669"/>
    <property type="project" value="InterPro"/>
</dbReference>